<dbReference type="SUPFAM" id="SSF50998">
    <property type="entry name" value="Quinoprotein alcohol dehydrogenase-like"/>
    <property type="match status" value="1"/>
</dbReference>
<dbReference type="Pfam" id="PF13360">
    <property type="entry name" value="PQQ_2"/>
    <property type="match status" value="2"/>
</dbReference>
<feature type="domain" description="Pyrrolo-quinoline quinone repeat" evidence="1">
    <location>
        <begin position="401"/>
        <end position="460"/>
    </location>
</feature>
<keyword evidence="3" id="KW-1185">Reference proteome</keyword>
<evidence type="ECO:0000313" key="2">
    <source>
        <dbReference type="EMBL" id="SDF79815.1"/>
    </source>
</evidence>
<dbReference type="InterPro" id="IPR015943">
    <property type="entry name" value="WD40/YVTN_repeat-like_dom_sf"/>
</dbReference>
<protein>
    <submittedName>
        <fullName evidence="2">Outer membrane protein assembly factor BamB, contains PQQ-like beta-propeller repeat</fullName>
    </submittedName>
</protein>
<dbReference type="PROSITE" id="PS51257">
    <property type="entry name" value="PROKAR_LIPOPROTEIN"/>
    <property type="match status" value="1"/>
</dbReference>
<dbReference type="EMBL" id="FNBP01000003">
    <property type="protein sequence ID" value="SDF79815.1"/>
    <property type="molecule type" value="Genomic_DNA"/>
</dbReference>
<dbReference type="InterPro" id="IPR011047">
    <property type="entry name" value="Quinoprotein_ADH-like_sf"/>
</dbReference>
<reference evidence="3" key="1">
    <citation type="submission" date="2016-10" db="EMBL/GenBank/DDBJ databases">
        <authorList>
            <person name="Varghese N."/>
            <person name="Submissions S."/>
        </authorList>
    </citation>
    <scope>NUCLEOTIDE SEQUENCE [LARGE SCALE GENOMIC DNA]</scope>
    <source>
        <strain evidence="3">DSM 16477</strain>
    </source>
</reference>
<dbReference type="PANTHER" id="PTHR34512:SF30">
    <property type="entry name" value="OUTER MEMBRANE PROTEIN ASSEMBLY FACTOR BAMB"/>
    <property type="match status" value="1"/>
</dbReference>
<organism evidence="2 3">
    <name type="scientific">Sulfitobacter delicatus</name>
    <dbReference type="NCBI Taxonomy" id="218672"/>
    <lineage>
        <taxon>Bacteria</taxon>
        <taxon>Pseudomonadati</taxon>
        <taxon>Pseudomonadota</taxon>
        <taxon>Alphaproteobacteria</taxon>
        <taxon>Rhodobacterales</taxon>
        <taxon>Roseobacteraceae</taxon>
        <taxon>Sulfitobacter</taxon>
    </lineage>
</organism>
<evidence type="ECO:0000259" key="1">
    <source>
        <dbReference type="Pfam" id="PF13360"/>
    </source>
</evidence>
<proteinExistence type="predicted"/>
<dbReference type="PANTHER" id="PTHR34512">
    <property type="entry name" value="CELL SURFACE PROTEIN"/>
    <property type="match status" value="1"/>
</dbReference>
<dbReference type="InterPro" id="IPR002372">
    <property type="entry name" value="PQQ_rpt_dom"/>
</dbReference>
<dbReference type="RefSeq" id="WP_093740721.1">
    <property type="nucleotide sequence ID" value="NZ_FNBP01000003.1"/>
</dbReference>
<dbReference type="SMART" id="SM00564">
    <property type="entry name" value="PQQ"/>
    <property type="match status" value="6"/>
</dbReference>
<sequence>MTKHRNTGTGTPGLRGLGVVGAIGAALLLSACEDKQTYLPGKREDIRSVLQNPGPEDAAFDVATTDPVPENTSRAISLGGTVNNASWTHSIGSPATRVSHPALRSALQPVWSAKIGAGDSRKLRITADPVVAGGRVFTLDAGAQVTATSTSGQTLWTRDLTPSTDRQGQATGGGLAIDGDTLYVSVGFGVLAALDVTTGGVRWTQDLDATGSGTPTVSGDLVYFTAGDDTGWALRKSDGRIQWQTGATTSLSNVLGAPAPAVTSDLAIFAFGSGEVQGTFRQGGLARWSTSVLGRRPGRAMSFVSDVTSAPVVSGNTVYVGNYSGRLAALDVNSGDRKWVARDGAIGPVWPAGDSVFAVTDLNELVRLDASTGQRIWGTPLPNFIKDKPKKQSEVVAHYGPIIAGGRVIVASNDGVLRSFDPVSGGLTGTTQIPGGATTAPVVAGGTLYVVSTKGQLHAFR</sequence>
<dbReference type="InterPro" id="IPR018391">
    <property type="entry name" value="PQQ_b-propeller_rpt"/>
</dbReference>
<evidence type="ECO:0000313" key="3">
    <source>
        <dbReference type="Proteomes" id="UP000199399"/>
    </source>
</evidence>
<dbReference type="Proteomes" id="UP000199399">
    <property type="component" value="Unassembled WGS sequence"/>
</dbReference>
<dbReference type="STRING" id="218672.SAMN04489759_103190"/>
<gene>
    <name evidence="2" type="ORF">SAMN04489759_103190</name>
</gene>
<dbReference type="Gene3D" id="2.130.10.10">
    <property type="entry name" value="YVTN repeat-like/Quinoprotein amine dehydrogenase"/>
    <property type="match status" value="1"/>
</dbReference>
<dbReference type="OrthoDB" id="5290752at2"/>
<dbReference type="AlphaFoldDB" id="A0A1G7P0J5"/>
<feature type="domain" description="Pyrrolo-quinoline quinone repeat" evidence="1">
    <location>
        <begin position="144"/>
        <end position="378"/>
    </location>
</feature>
<name>A0A1G7P0J5_9RHOB</name>
<accession>A0A1G7P0J5</accession>